<dbReference type="InterPro" id="IPR042099">
    <property type="entry name" value="ANL_N_sf"/>
</dbReference>
<feature type="domain" description="Acetyl-coenzyme A synthetase N-terminal" evidence="2">
    <location>
        <begin position="2"/>
        <end position="48"/>
    </location>
</feature>
<evidence type="ECO:0000313" key="4">
    <source>
        <dbReference type="Proteomes" id="UP000194267"/>
    </source>
</evidence>
<reference evidence="4" key="1">
    <citation type="submission" date="2016-04" db="EMBL/GenBank/DDBJ databases">
        <authorList>
            <person name="Antunes L.P."/>
            <person name="Martins L.F."/>
            <person name="Pereira R.V."/>
            <person name="Thomas A.M."/>
            <person name="Barbosa D."/>
            <person name="Nascimento L."/>
            <person name="Silva G.M."/>
            <person name="Condomitti G.W."/>
            <person name="Digiampietri L.A."/>
            <person name="Lombardi K.C."/>
            <person name="Ramos P.L."/>
            <person name="Quaggio R.B."/>
            <person name="Oliveira J.C."/>
            <person name="Pascon R.C."/>
            <person name="Cruz J.B."/>
            <person name="Silva A.M."/>
            <person name="Setubal J.C."/>
        </authorList>
    </citation>
    <scope>NUCLEOTIDE SEQUENCE [LARGE SCALE GENOMIC DNA]</scope>
</reference>
<dbReference type="GO" id="GO:0050218">
    <property type="term" value="F:propionate-CoA ligase activity"/>
    <property type="evidence" value="ECO:0007669"/>
    <property type="project" value="TreeGrafter"/>
</dbReference>
<dbReference type="SUPFAM" id="SSF56801">
    <property type="entry name" value="Acetyl-CoA synthetase-like"/>
    <property type="match status" value="1"/>
</dbReference>
<organism evidence="3 4">
    <name type="scientific">Symbiobacterium thermophilum</name>
    <dbReference type="NCBI Taxonomy" id="2734"/>
    <lineage>
        <taxon>Bacteria</taxon>
        <taxon>Bacillati</taxon>
        <taxon>Bacillota</taxon>
        <taxon>Clostridia</taxon>
        <taxon>Eubacteriales</taxon>
        <taxon>Symbiobacteriaceae</taxon>
        <taxon>Symbiobacterium</taxon>
    </lineage>
</organism>
<proteinExistence type="predicted"/>
<accession>A0A1Y2T2G4</accession>
<sequence length="90" mass="9921">MMADPAAYWGRVAREEVHWFRPFEVVVEGDGPNARWFLGGQTNICYNALDRHADGERRNKAALIWLSEDGGSGSSPTGCSAGRWPSWPAA</sequence>
<dbReference type="PANTHER" id="PTHR43347">
    <property type="entry name" value="ACYL-COA SYNTHETASE"/>
    <property type="match status" value="1"/>
</dbReference>
<dbReference type="AlphaFoldDB" id="A0A1Y2T2G4"/>
<evidence type="ECO:0000259" key="2">
    <source>
        <dbReference type="Pfam" id="PF16177"/>
    </source>
</evidence>
<dbReference type="InterPro" id="IPR032387">
    <property type="entry name" value="ACAS_N"/>
</dbReference>
<feature type="region of interest" description="Disordered" evidence="1">
    <location>
        <begin position="68"/>
        <end position="90"/>
    </location>
</feature>
<dbReference type="PANTHER" id="PTHR43347:SF3">
    <property type="entry name" value="ACYL-COA SYNTHETASE SHORT-CHAIN FAMILY MEMBER 3, MITOCHONDRIAL"/>
    <property type="match status" value="1"/>
</dbReference>
<gene>
    <name evidence="3" type="ORF">A6D92_16205</name>
</gene>
<name>A0A1Y2T2G4_SYMTR</name>
<evidence type="ECO:0000313" key="3">
    <source>
        <dbReference type="EMBL" id="OTA40529.1"/>
    </source>
</evidence>
<dbReference type="Proteomes" id="UP000194267">
    <property type="component" value="Unassembled WGS sequence"/>
</dbReference>
<dbReference type="Pfam" id="PF16177">
    <property type="entry name" value="ACAS_N"/>
    <property type="match status" value="1"/>
</dbReference>
<dbReference type="Gene3D" id="3.40.50.12780">
    <property type="entry name" value="N-terminal domain of ligase-like"/>
    <property type="match status" value="1"/>
</dbReference>
<evidence type="ECO:0000256" key="1">
    <source>
        <dbReference type="SAM" id="MobiDB-lite"/>
    </source>
</evidence>
<protein>
    <recommendedName>
        <fullName evidence="2">Acetyl-coenzyme A synthetase N-terminal domain-containing protein</fullName>
    </recommendedName>
</protein>
<dbReference type="EMBL" id="LWLV01001578">
    <property type="protein sequence ID" value="OTA40529.1"/>
    <property type="molecule type" value="Genomic_DNA"/>
</dbReference>
<comment type="caution">
    <text evidence="3">The sequence shown here is derived from an EMBL/GenBank/DDBJ whole genome shotgun (WGS) entry which is preliminary data.</text>
</comment>